<feature type="compositionally biased region" description="Polar residues" evidence="4">
    <location>
        <begin position="683"/>
        <end position="693"/>
    </location>
</feature>
<dbReference type="OrthoDB" id="447251at2759"/>
<dbReference type="PANTHER" id="PTHR47429:SF9">
    <property type="entry name" value="PAS DOMAIN-CONTAINING PROTEIN"/>
    <property type="match status" value="1"/>
</dbReference>
<evidence type="ECO:0000259" key="5">
    <source>
        <dbReference type="Pfam" id="PF13426"/>
    </source>
</evidence>
<feature type="compositionally biased region" description="Basic and acidic residues" evidence="4">
    <location>
        <begin position="65"/>
        <end position="80"/>
    </location>
</feature>
<dbReference type="HOGENOM" id="CLU_012260_2_0_1"/>
<evidence type="ECO:0000256" key="4">
    <source>
        <dbReference type="SAM" id="MobiDB-lite"/>
    </source>
</evidence>
<evidence type="ECO:0000256" key="1">
    <source>
        <dbReference type="ARBA" id="ARBA00022630"/>
    </source>
</evidence>
<accession>U1GSY2</accession>
<evidence type="ECO:0000256" key="3">
    <source>
        <dbReference type="ARBA" id="ARBA00022991"/>
    </source>
</evidence>
<feature type="compositionally biased region" description="Basic and acidic residues" evidence="4">
    <location>
        <begin position="17"/>
        <end position="35"/>
    </location>
</feature>
<feature type="compositionally biased region" description="Basic and acidic residues" evidence="4">
    <location>
        <begin position="443"/>
        <end position="467"/>
    </location>
</feature>
<dbReference type="eggNOG" id="ENOG502QPPH">
    <property type="taxonomic scope" value="Eukaryota"/>
</dbReference>
<dbReference type="GeneID" id="19242675"/>
<gene>
    <name evidence="6" type="ORF">EPUS_07795</name>
</gene>
<keyword evidence="3" id="KW-0157">Chromophore</keyword>
<feature type="region of interest" description="Disordered" evidence="4">
    <location>
        <begin position="55"/>
        <end position="150"/>
    </location>
</feature>
<keyword evidence="2" id="KW-0288">FMN</keyword>
<reference evidence="7" key="1">
    <citation type="journal article" date="2014" name="BMC Genomics">
        <title>Genome characteristics reveal the impact of lichenization on lichen-forming fungus Endocarpon pusillum Hedwig (Verrucariales, Ascomycota).</title>
        <authorList>
            <person name="Wang Y.-Y."/>
            <person name="Liu B."/>
            <person name="Zhang X.-Y."/>
            <person name="Zhou Q.-M."/>
            <person name="Zhang T."/>
            <person name="Li H."/>
            <person name="Yu Y.-F."/>
            <person name="Zhang X.-L."/>
            <person name="Hao X.-Y."/>
            <person name="Wang M."/>
            <person name="Wang L."/>
            <person name="Wei J.-C."/>
        </authorList>
    </citation>
    <scope>NUCLEOTIDE SEQUENCE [LARGE SCALE GENOMIC DNA]</scope>
    <source>
        <strain evidence="7">Z07020 / HMAS-L-300199</strain>
    </source>
</reference>
<dbReference type="GO" id="GO:0005634">
    <property type="term" value="C:nucleus"/>
    <property type="evidence" value="ECO:0007669"/>
    <property type="project" value="TreeGrafter"/>
</dbReference>
<evidence type="ECO:0000313" key="6">
    <source>
        <dbReference type="EMBL" id="ERF75106.1"/>
    </source>
</evidence>
<evidence type="ECO:0000313" key="7">
    <source>
        <dbReference type="Proteomes" id="UP000019373"/>
    </source>
</evidence>
<dbReference type="OMA" id="HTIEESG"/>
<evidence type="ECO:0000256" key="2">
    <source>
        <dbReference type="ARBA" id="ARBA00022643"/>
    </source>
</evidence>
<feature type="compositionally biased region" description="Polar residues" evidence="4">
    <location>
        <begin position="106"/>
        <end position="136"/>
    </location>
</feature>
<dbReference type="Gene3D" id="3.30.450.20">
    <property type="entry name" value="PAS domain"/>
    <property type="match status" value="1"/>
</dbReference>
<feature type="domain" description="PAS" evidence="5">
    <location>
        <begin position="316"/>
        <end position="411"/>
    </location>
</feature>
<dbReference type="SUPFAM" id="SSF55785">
    <property type="entry name" value="PYP-like sensor domain (PAS domain)"/>
    <property type="match status" value="1"/>
</dbReference>
<dbReference type="RefSeq" id="XP_007787539.1">
    <property type="nucleotide sequence ID" value="XM_007789349.1"/>
</dbReference>
<keyword evidence="1" id="KW-0285">Flavoprotein</keyword>
<feature type="region of interest" description="Disordered" evidence="4">
    <location>
        <begin position="416"/>
        <end position="485"/>
    </location>
</feature>
<feature type="region of interest" description="Disordered" evidence="4">
    <location>
        <begin position="665"/>
        <end position="694"/>
    </location>
</feature>
<organism evidence="6 7">
    <name type="scientific">Endocarpon pusillum (strain Z07020 / HMAS-L-300199)</name>
    <name type="common">Lichen-forming fungus</name>
    <dbReference type="NCBI Taxonomy" id="1263415"/>
    <lineage>
        <taxon>Eukaryota</taxon>
        <taxon>Fungi</taxon>
        <taxon>Dikarya</taxon>
        <taxon>Ascomycota</taxon>
        <taxon>Pezizomycotina</taxon>
        <taxon>Eurotiomycetes</taxon>
        <taxon>Chaetothyriomycetidae</taxon>
        <taxon>Verrucariales</taxon>
        <taxon>Verrucariaceae</taxon>
        <taxon>Endocarpon</taxon>
    </lineage>
</organism>
<keyword evidence="7" id="KW-1185">Reference proteome</keyword>
<feature type="region of interest" description="Disordered" evidence="4">
    <location>
        <begin position="1"/>
        <end position="39"/>
    </location>
</feature>
<dbReference type="AlphaFoldDB" id="U1GSY2"/>
<name>U1GSY2_ENDPU</name>
<dbReference type="EMBL" id="KE720819">
    <property type="protein sequence ID" value="ERF75106.1"/>
    <property type="molecule type" value="Genomic_DNA"/>
</dbReference>
<dbReference type="Pfam" id="PF13426">
    <property type="entry name" value="PAS_9"/>
    <property type="match status" value="1"/>
</dbReference>
<dbReference type="Proteomes" id="UP000019373">
    <property type="component" value="Unassembled WGS sequence"/>
</dbReference>
<dbReference type="InterPro" id="IPR035965">
    <property type="entry name" value="PAS-like_dom_sf"/>
</dbReference>
<sequence length="746" mass="82614">MSNVGALHAFPSNKPLHTIEESGHSDYEPTERGDSRLQSYEDIYYNQAVRLAAEEWQASSSDNSSRSDEGRASPRADARSRSGQLRHRTNSNKQAPFQESEGSDHASAQRSSPRESGTFSVEESNTDVTSAMQQSLRGEHSDNENPFVAPSDEFDLAAPVKIGNDLHALEALCDLLFAGEHLKKIFADPSSLLDFTAFLSACRPRSIPMLMYHLDAAEALKAVNYAITIADSLEAIPGHDFTSAPTKTSMNSELEFKAEKAFNVLVKEDLPAFVTQLYVQTVKSSMMRRIAGPAVPPSRDEPEGMLEVFCLTDPSRTDNPIVFASKAFHQMTQYSMGYVIGRNCRFLQGPRTNKASIDRIRKALDEGRDHCDLILNYRRDGSPFLNVLMLAQLRDVSGKIRYTLGAQIDVSNVLPDSADLDGEVSQRGPQIDFMGPTAPPEGSKPKDKSQDPREMLDSQNQHEDGGRRAPTIQEQADDDVRSTNGNWQRPAALLRGLSSASLSEYGSESWVNNKLGGFYQHYLLIRPYPSLRVLFASPSLRLPGIVQAPIIDKIGGSPEVREELTQALAQGRSVTAKVRWVMKPGDRGRNRWIAFTPLVGSHDQIGVWIAILVDEESENELRLAPPVKFRVPELKRPAPAPPKQPSVVPAKDRVPDAKAFDAYLEKPMPPLPERPVPSRNEESPASISPTATSFLPEIDEAYESLEVRLRKKRERDAARLLEKNGAPIKPTYKSLSPYAFMNNDGP</sequence>
<protein>
    <recommendedName>
        <fullName evidence="5">PAS domain-containing protein</fullName>
    </recommendedName>
</protein>
<dbReference type="PANTHER" id="PTHR47429">
    <property type="entry name" value="PROTEIN TWIN LOV 1"/>
    <property type="match status" value="1"/>
</dbReference>
<dbReference type="InterPro" id="IPR000014">
    <property type="entry name" value="PAS"/>
</dbReference>
<proteinExistence type="predicted"/>